<dbReference type="PANTHER" id="PTHR11432">
    <property type="entry name" value="NADH DEHYDROGENASE SUBUNIT 1"/>
    <property type="match status" value="1"/>
</dbReference>
<organism evidence="11">
    <name type="scientific">Xiphinema americanum</name>
    <name type="common">American dagger nematode</name>
    <dbReference type="NCBI Taxonomy" id="208518"/>
    <lineage>
        <taxon>Eukaryota</taxon>
        <taxon>Metazoa</taxon>
        <taxon>Ecdysozoa</taxon>
        <taxon>Nematoda</taxon>
        <taxon>Enoplea</taxon>
        <taxon>Dorylaimia</taxon>
        <taxon>Dorylaimida</taxon>
        <taxon>Dorylaimina</taxon>
        <taxon>Longidoroidea</taxon>
        <taxon>Longidoridae</taxon>
        <taxon>Xiphinema</taxon>
    </lineage>
</organism>
<evidence type="ECO:0000256" key="6">
    <source>
        <dbReference type="ARBA" id="ARBA00022989"/>
    </source>
</evidence>
<evidence type="ECO:0000256" key="10">
    <source>
        <dbReference type="SAM" id="Phobius"/>
    </source>
</evidence>
<name>Q6TY88_XIPAM</name>
<feature type="transmembrane region" description="Helical" evidence="10">
    <location>
        <begin position="97"/>
        <end position="124"/>
    </location>
</feature>
<dbReference type="RefSeq" id="YP_025920.1">
    <property type="nucleotide sequence ID" value="NC_005928.1"/>
</dbReference>
<keyword evidence="6 10" id="KW-1133">Transmembrane helix</keyword>
<comment type="catalytic activity">
    <reaction evidence="9">
        <text>a ubiquinone + NADH + 5 H(+)(in) = a ubiquinol + NAD(+) + 4 H(+)(out)</text>
        <dbReference type="Rhea" id="RHEA:29091"/>
        <dbReference type="Rhea" id="RHEA-COMP:9565"/>
        <dbReference type="Rhea" id="RHEA-COMP:9566"/>
        <dbReference type="ChEBI" id="CHEBI:15378"/>
        <dbReference type="ChEBI" id="CHEBI:16389"/>
        <dbReference type="ChEBI" id="CHEBI:17976"/>
        <dbReference type="ChEBI" id="CHEBI:57540"/>
        <dbReference type="ChEBI" id="CHEBI:57945"/>
        <dbReference type="EC" id="7.1.1.2"/>
    </reaction>
</comment>
<evidence type="ECO:0000256" key="8">
    <source>
        <dbReference type="RuleBase" id="RU000471"/>
    </source>
</evidence>
<feature type="transmembrane region" description="Helical" evidence="10">
    <location>
        <begin position="213"/>
        <end position="235"/>
    </location>
</feature>
<evidence type="ECO:0000256" key="1">
    <source>
        <dbReference type="ARBA" id="ARBA00004141"/>
    </source>
</evidence>
<feature type="transmembrane region" description="Helical" evidence="10">
    <location>
        <begin position="266"/>
        <end position="286"/>
    </location>
</feature>
<keyword evidence="7 10" id="KW-0472">Membrane</keyword>
<accession>Q6TY88</accession>
<dbReference type="EC" id="7.1.1.2" evidence="9"/>
<protein>
    <recommendedName>
        <fullName evidence="3 9">NADH-ubiquinone oxidoreductase chain 1</fullName>
        <ecNumber evidence="9">7.1.1.2</ecNumber>
    </recommendedName>
</protein>
<evidence type="ECO:0000256" key="3">
    <source>
        <dbReference type="ARBA" id="ARBA00021009"/>
    </source>
</evidence>
<evidence type="ECO:0000256" key="7">
    <source>
        <dbReference type="ARBA" id="ARBA00023136"/>
    </source>
</evidence>
<dbReference type="GO" id="GO:0009060">
    <property type="term" value="P:aerobic respiration"/>
    <property type="evidence" value="ECO:0007669"/>
    <property type="project" value="TreeGrafter"/>
</dbReference>
<dbReference type="GO" id="GO:0008137">
    <property type="term" value="F:NADH dehydrogenase (ubiquinone) activity"/>
    <property type="evidence" value="ECO:0007669"/>
    <property type="project" value="UniProtKB-EC"/>
</dbReference>
<feature type="transmembrane region" description="Helical" evidence="10">
    <location>
        <begin position="70"/>
        <end position="91"/>
    </location>
</feature>
<dbReference type="EMBL" id="AY382608">
    <property type="protein sequence ID" value="AAQ75784.1"/>
    <property type="molecule type" value="Genomic_DNA"/>
</dbReference>
<geneLocation type="mitochondrion" evidence="11"/>
<evidence type="ECO:0000256" key="4">
    <source>
        <dbReference type="ARBA" id="ARBA00022448"/>
    </source>
</evidence>
<evidence type="ECO:0000256" key="9">
    <source>
        <dbReference type="RuleBase" id="RU000473"/>
    </source>
</evidence>
<feature type="transmembrane region" description="Helical" evidence="10">
    <location>
        <begin position="6"/>
        <end position="25"/>
    </location>
</feature>
<dbReference type="InterPro" id="IPR001694">
    <property type="entry name" value="NADH_UbQ_OxRdtase_su1/FPO"/>
</dbReference>
<keyword evidence="9 11" id="KW-0496">Mitochondrion</keyword>
<evidence type="ECO:0000256" key="5">
    <source>
        <dbReference type="ARBA" id="ARBA00022692"/>
    </source>
</evidence>
<dbReference type="GO" id="GO:0005743">
    <property type="term" value="C:mitochondrial inner membrane"/>
    <property type="evidence" value="ECO:0007669"/>
    <property type="project" value="UniProtKB-SubCell"/>
</dbReference>
<dbReference type="CTD" id="4535"/>
<dbReference type="PANTHER" id="PTHR11432:SF3">
    <property type="entry name" value="NADH-UBIQUINONE OXIDOREDUCTASE CHAIN 1"/>
    <property type="match status" value="1"/>
</dbReference>
<dbReference type="AlphaFoldDB" id="Q6TY88"/>
<evidence type="ECO:0000313" key="11">
    <source>
        <dbReference type="EMBL" id="AAQ75784.1"/>
    </source>
</evidence>
<comment type="subcellular location">
    <subcellularLocation>
        <location evidence="1">Membrane</location>
        <topology evidence="1">Multi-pass membrane protein</topology>
    </subcellularLocation>
    <subcellularLocation>
        <location evidence="8">Mitochondrion inner membrane</location>
        <topology evidence="8">Multi-pass membrane protein</topology>
    </subcellularLocation>
</comment>
<feature type="transmembrane region" description="Helical" evidence="10">
    <location>
        <begin position="163"/>
        <end position="186"/>
    </location>
</feature>
<dbReference type="Pfam" id="PF00146">
    <property type="entry name" value="NADHdh"/>
    <property type="match status" value="1"/>
</dbReference>
<gene>
    <name evidence="11" type="primary">ND1</name>
</gene>
<keyword evidence="4" id="KW-0813">Transport</keyword>
<keyword evidence="5 8" id="KW-0812">Transmembrane</keyword>
<feature type="transmembrane region" description="Helical" evidence="10">
    <location>
        <begin position="136"/>
        <end position="157"/>
    </location>
</feature>
<reference evidence="11" key="1">
    <citation type="journal article" date="2005" name="J. Mol. Evol.">
        <title>The mitochondrial genome of Xiphinema americanum sensu stricto (Nematoda: Enoplea): considerable economization in the length and structural features of encoded genes.</title>
        <authorList>
            <person name="He Y."/>
            <person name="Jones J."/>
            <person name="Armstrong M."/>
            <person name="Lamberti F."/>
            <person name="Moens M."/>
        </authorList>
    </citation>
    <scope>NUCLEOTIDE SEQUENCE</scope>
</reference>
<keyword evidence="9" id="KW-0830">Ubiquinone</keyword>
<dbReference type="GeneID" id="2847095"/>
<evidence type="ECO:0000256" key="2">
    <source>
        <dbReference type="ARBA" id="ARBA00010535"/>
    </source>
</evidence>
<comment type="similarity">
    <text evidence="2 8">Belongs to the complex I subunit 1 family.</text>
</comment>
<feature type="transmembrane region" description="Helical" evidence="10">
    <location>
        <begin position="241"/>
        <end position="259"/>
    </location>
</feature>
<dbReference type="GO" id="GO:0003954">
    <property type="term" value="F:NADH dehydrogenase activity"/>
    <property type="evidence" value="ECO:0007669"/>
    <property type="project" value="TreeGrafter"/>
</dbReference>
<proteinExistence type="inferred from homology"/>
<keyword evidence="8" id="KW-0520">NAD</keyword>
<sequence length="289" mass="32891">MMLWMASTLILLILGLGLVAFFTLLERKLLGFSQIRVGPNKLAFSGLLQPVMDGLKLLTKNMYMPVITQMLLFIGPIISFMVFMIFWVLVLPWNGNFMFRCSALLMFLMLGFSAYSVVIMGWGITSMFSKLGSLRAMLQSLSFEVSLILAFFMTLIHMNSVNLSNFLTCFEPSITWVFMWIILCLMESNRAPFDLLEGESELISGFNIEMSSVLFVLVFLSEYGILFCLGMLVSIPFSEGLSGTALFCTSFMLFVRSCFPRVRYDSLMVLMWQAFLPVVVMLSFQLKFF</sequence>